<organism evidence="2 3">
    <name type="scientific">Mobilitalea sibirica</name>
    <dbReference type="NCBI Taxonomy" id="1462919"/>
    <lineage>
        <taxon>Bacteria</taxon>
        <taxon>Bacillati</taxon>
        <taxon>Bacillota</taxon>
        <taxon>Clostridia</taxon>
        <taxon>Lachnospirales</taxon>
        <taxon>Lachnospiraceae</taxon>
        <taxon>Mobilitalea</taxon>
    </lineage>
</organism>
<reference evidence="2" key="1">
    <citation type="submission" date="2020-12" db="EMBL/GenBank/DDBJ databases">
        <title>M. sibirica DSM 26468T genome.</title>
        <authorList>
            <person name="Thieme N."/>
            <person name="Rettenmaier R."/>
            <person name="Zverlov V."/>
            <person name="Liebl W."/>
        </authorList>
    </citation>
    <scope>NUCLEOTIDE SEQUENCE</scope>
    <source>
        <strain evidence="2">DSM 26468</strain>
    </source>
</reference>
<dbReference type="EMBL" id="JAEAGR010000017">
    <property type="protein sequence ID" value="MBH1942089.1"/>
    <property type="molecule type" value="Genomic_DNA"/>
</dbReference>
<comment type="caution">
    <text evidence="2">The sequence shown here is derived from an EMBL/GenBank/DDBJ whole genome shotgun (WGS) entry which is preliminary data.</text>
</comment>
<dbReference type="SUPFAM" id="SSF75138">
    <property type="entry name" value="HprK N-terminal domain-like"/>
    <property type="match status" value="1"/>
</dbReference>
<gene>
    <name evidence="2" type="ORF">I5677_14400</name>
</gene>
<dbReference type="Gene3D" id="3.40.1390.20">
    <property type="entry name" value="HprK N-terminal domain-like"/>
    <property type="match status" value="1"/>
</dbReference>
<accession>A0A8J7H627</accession>
<dbReference type="Proteomes" id="UP000623269">
    <property type="component" value="Unassembled WGS sequence"/>
</dbReference>
<protein>
    <recommendedName>
        <fullName evidence="1">DRTGG domain-containing protein</fullName>
    </recommendedName>
</protein>
<feature type="domain" description="DRTGG" evidence="1">
    <location>
        <begin position="5"/>
        <end position="105"/>
    </location>
</feature>
<evidence type="ECO:0000313" key="2">
    <source>
        <dbReference type="EMBL" id="MBH1942089.1"/>
    </source>
</evidence>
<dbReference type="InterPro" id="IPR010766">
    <property type="entry name" value="DRTGG"/>
</dbReference>
<dbReference type="AlphaFoldDB" id="A0A8J7H627"/>
<dbReference type="RefSeq" id="WP_197662337.1">
    <property type="nucleotide sequence ID" value="NZ_JAEAGR010000017.1"/>
</dbReference>
<sequence length="117" mass="13018">MTIKDIRDILGARFIYGEDHKDREVHAACGSDMMSDVLAFVKDSAVLLTGLCNPQVIRTAEMMDIICIVFVRGKMPDDNMIEMAREKGIALLSTGHRMFSACGMLYEKGLRGGSPYR</sequence>
<evidence type="ECO:0000313" key="3">
    <source>
        <dbReference type="Proteomes" id="UP000623269"/>
    </source>
</evidence>
<name>A0A8J7H627_9FIRM</name>
<evidence type="ECO:0000259" key="1">
    <source>
        <dbReference type="Pfam" id="PF07085"/>
    </source>
</evidence>
<dbReference type="InterPro" id="IPR028979">
    <property type="entry name" value="Ser_kin/Pase_Hpr-like_N_sf"/>
</dbReference>
<proteinExistence type="predicted"/>
<dbReference type="Pfam" id="PF07085">
    <property type="entry name" value="DRTGG"/>
    <property type="match status" value="1"/>
</dbReference>
<keyword evidence="3" id="KW-1185">Reference proteome</keyword>